<dbReference type="CDD" id="cd03062">
    <property type="entry name" value="TRX_Fd_Sucrase"/>
    <property type="match status" value="1"/>
</dbReference>
<protein>
    <recommendedName>
        <fullName evidence="3">Sucrase ferredoxin</fullName>
    </recommendedName>
</protein>
<dbReference type="AlphaFoldDB" id="A0A6M0SFV1"/>
<dbReference type="PIRSF" id="PIRSF035042">
    <property type="entry name" value="UCP035042_thirdx"/>
    <property type="match status" value="1"/>
</dbReference>
<evidence type="ECO:0000313" key="2">
    <source>
        <dbReference type="Proteomes" id="UP000473574"/>
    </source>
</evidence>
<gene>
    <name evidence="1" type="ORF">D0962_32505</name>
</gene>
<evidence type="ECO:0000313" key="1">
    <source>
        <dbReference type="EMBL" id="NEZ67427.1"/>
    </source>
</evidence>
<dbReference type="Gene3D" id="3.40.30.10">
    <property type="entry name" value="Glutaredoxin"/>
    <property type="match status" value="1"/>
</dbReference>
<reference evidence="1 2" key="1">
    <citation type="journal article" date="2020" name="Microb. Ecol.">
        <title>Ecogenomics of the Marine Benthic Filamentous Cyanobacterium Adonisia.</title>
        <authorList>
            <person name="Walter J.M."/>
            <person name="Coutinho F.H."/>
            <person name="Leomil L."/>
            <person name="Hargreaves P.I."/>
            <person name="Campeao M.E."/>
            <person name="Vieira V.V."/>
            <person name="Silva B.S."/>
            <person name="Fistarol G.O."/>
            <person name="Salomon P.S."/>
            <person name="Sawabe T."/>
            <person name="Mino S."/>
            <person name="Hosokawa M."/>
            <person name="Miyashita H."/>
            <person name="Maruyama F."/>
            <person name="van Verk M.C."/>
            <person name="Dutilh B.E."/>
            <person name="Thompson C.C."/>
            <person name="Thompson F.L."/>
        </authorList>
    </citation>
    <scope>NUCLEOTIDE SEQUENCE [LARGE SCALE GENOMIC DNA]</scope>
    <source>
        <strain evidence="1 2">CCMR0082</strain>
    </source>
</reference>
<dbReference type="SUPFAM" id="SSF52833">
    <property type="entry name" value="Thioredoxin-like"/>
    <property type="match status" value="1"/>
</dbReference>
<name>A0A6M0SFV1_9CYAN</name>
<sequence>MQTATLTRSKSLIGTAVPANTFILLEVPPPWDKPALLSSGVPESLRKVVRSLLVAKSDVRVHLIANEESGQQQRRRILIFRRACLPTDSGLQTEQVNTLVKDYGCWDIQVESPDDMAIAIDDFFQQKCRPLKLSSQRHLMVCTHASHNECCGMYGYPFYRDAIATVQQLGLSDDVKLWQVSHIGGHRFAPTLIDFPQGRYYGNLNQQSLMCLLKQSGNMAPLLSTYRGWSLLPKPLQRLEAELWRHHGWSWMQSPVFGQILKQSTAYVLAELTVKLPGQNLLRYIAEVQNNQLNCYPLGSLVGSDMPSFSIRLE</sequence>
<dbReference type="InterPro" id="IPR010350">
    <property type="entry name" value="Aim32/Apd1-like_bac"/>
</dbReference>
<dbReference type="PANTHER" id="PTHR31902">
    <property type="entry name" value="ACTIN PATCHES DISTAL PROTEIN 1"/>
    <property type="match status" value="1"/>
</dbReference>
<proteinExistence type="predicted"/>
<dbReference type="Proteomes" id="UP000473574">
    <property type="component" value="Unassembled WGS sequence"/>
</dbReference>
<dbReference type="Pfam" id="PF06999">
    <property type="entry name" value="Suc_Fer-like"/>
    <property type="match status" value="1"/>
</dbReference>
<accession>A0A6M0SFV1</accession>
<dbReference type="InterPro" id="IPR036249">
    <property type="entry name" value="Thioredoxin-like_sf"/>
</dbReference>
<comment type="caution">
    <text evidence="1">The sequence shown here is derived from an EMBL/GenBank/DDBJ whole genome shotgun (WGS) entry which is preliminary data.</text>
</comment>
<evidence type="ECO:0008006" key="3">
    <source>
        <dbReference type="Google" id="ProtNLM"/>
    </source>
</evidence>
<dbReference type="RefSeq" id="WP_163670512.1">
    <property type="nucleotide sequence ID" value="NZ_QZCE01000002.1"/>
</dbReference>
<dbReference type="EMBL" id="QZCE01000002">
    <property type="protein sequence ID" value="NEZ67427.1"/>
    <property type="molecule type" value="Genomic_DNA"/>
</dbReference>
<organism evidence="1 2">
    <name type="scientific">Adonisia turfae CCMR0082</name>
    <dbReference type="NCBI Taxonomy" id="2304604"/>
    <lineage>
        <taxon>Bacteria</taxon>
        <taxon>Bacillati</taxon>
        <taxon>Cyanobacteriota</taxon>
        <taxon>Adonisia</taxon>
        <taxon>Adonisia turfae</taxon>
    </lineage>
</organism>
<dbReference type="InterPro" id="IPR009737">
    <property type="entry name" value="Aim32/Apd1-like"/>
</dbReference>
<dbReference type="PANTHER" id="PTHR31902:SF22">
    <property type="entry name" value="SLL1203 PROTEIN"/>
    <property type="match status" value="1"/>
</dbReference>